<proteinExistence type="predicted"/>
<dbReference type="GO" id="GO:0005525">
    <property type="term" value="F:GTP binding"/>
    <property type="evidence" value="ECO:0007669"/>
    <property type="project" value="UniProtKB-KW"/>
</dbReference>
<dbReference type="Gene3D" id="3.40.50.300">
    <property type="entry name" value="P-loop containing nucleotide triphosphate hydrolases"/>
    <property type="match status" value="1"/>
</dbReference>
<evidence type="ECO:0000256" key="2">
    <source>
        <dbReference type="ARBA" id="ARBA00023134"/>
    </source>
</evidence>
<dbReference type="GO" id="GO:0003924">
    <property type="term" value="F:GTPase activity"/>
    <property type="evidence" value="ECO:0007669"/>
    <property type="project" value="InterPro"/>
</dbReference>
<accession>A0A6B2LVL7</accession>
<reference evidence="3" key="1">
    <citation type="journal article" date="2020" name="J. Eukaryot. Microbiol.">
        <title>De novo Sequencing, Assembly and Annotation of the Transcriptome for the Free-Living Testate Amoeba Arcella intermedia.</title>
        <authorList>
            <person name="Ribeiro G.M."/>
            <person name="Porfirio-Sousa A.L."/>
            <person name="Maurer-Alcala X.X."/>
            <person name="Katz L.A."/>
            <person name="Lahr D.J.G."/>
        </authorList>
    </citation>
    <scope>NUCLEOTIDE SEQUENCE</scope>
</reference>
<dbReference type="SMART" id="SM00174">
    <property type="entry name" value="RHO"/>
    <property type="match status" value="1"/>
</dbReference>
<dbReference type="PANTHER" id="PTHR24072">
    <property type="entry name" value="RHO FAMILY GTPASE"/>
    <property type="match status" value="1"/>
</dbReference>
<name>A0A6B2LVL7_9EUKA</name>
<dbReference type="InterPro" id="IPR001806">
    <property type="entry name" value="Small_GTPase"/>
</dbReference>
<dbReference type="AlphaFoldDB" id="A0A6B2LVL7"/>
<dbReference type="SUPFAM" id="SSF52540">
    <property type="entry name" value="P-loop containing nucleoside triphosphate hydrolases"/>
    <property type="match status" value="1"/>
</dbReference>
<dbReference type="EMBL" id="GIBP01012380">
    <property type="protein sequence ID" value="NDV41349.1"/>
    <property type="molecule type" value="Transcribed_RNA"/>
</dbReference>
<keyword evidence="2" id="KW-0342">GTP-binding</keyword>
<organism evidence="3">
    <name type="scientific">Arcella intermedia</name>
    <dbReference type="NCBI Taxonomy" id="1963864"/>
    <lineage>
        <taxon>Eukaryota</taxon>
        <taxon>Amoebozoa</taxon>
        <taxon>Tubulinea</taxon>
        <taxon>Elardia</taxon>
        <taxon>Arcellinida</taxon>
        <taxon>Sphaerothecina</taxon>
        <taxon>Arcellidae</taxon>
        <taxon>Arcella</taxon>
    </lineage>
</organism>
<dbReference type="InterPro" id="IPR003578">
    <property type="entry name" value="Small_GTPase_Rho"/>
</dbReference>
<protein>
    <submittedName>
        <fullName evidence="3">Uncharacterized protein</fullName>
    </submittedName>
</protein>
<keyword evidence="1" id="KW-0547">Nucleotide-binding</keyword>
<evidence type="ECO:0000313" key="3">
    <source>
        <dbReference type="EMBL" id="NDV41349.1"/>
    </source>
</evidence>
<sequence length="74" mass="8082">MVVVGDGAIGKTSALITYTSHQFPEGHIPTLFDNYSASVSIGDNISVNLSLWDTYPPLHHHILQIITTPHEVIT</sequence>
<dbReference type="Pfam" id="PF00071">
    <property type="entry name" value="Ras"/>
    <property type="match status" value="1"/>
</dbReference>
<dbReference type="InterPro" id="IPR027417">
    <property type="entry name" value="P-loop_NTPase"/>
</dbReference>
<evidence type="ECO:0000256" key="1">
    <source>
        <dbReference type="ARBA" id="ARBA00022741"/>
    </source>
</evidence>
<dbReference type="GO" id="GO:0007264">
    <property type="term" value="P:small GTPase-mediated signal transduction"/>
    <property type="evidence" value="ECO:0007669"/>
    <property type="project" value="InterPro"/>
</dbReference>